<dbReference type="InterPro" id="IPR036291">
    <property type="entry name" value="NAD(P)-bd_dom_sf"/>
</dbReference>
<dbReference type="EMBL" id="CAKOGP040000779">
    <property type="protein sequence ID" value="CAJ1938884.1"/>
    <property type="molecule type" value="Genomic_DNA"/>
</dbReference>
<dbReference type="SUPFAM" id="SSF51735">
    <property type="entry name" value="NAD(P)-binding Rossmann-fold domains"/>
    <property type="match status" value="1"/>
</dbReference>
<dbReference type="InterPro" id="IPR000683">
    <property type="entry name" value="Gfo/Idh/MocA-like_OxRdtase_N"/>
</dbReference>
<dbReference type="Pfam" id="PF01408">
    <property type="entry name" value="GFO_IDH_MocA"/>
    <property type="match status" value="1"/>
</dbReference>
<dbReference type="Proteomes" id="UP001295423">
    <property type="component" value="Unassembled WGS sequence"/>
</dbReference>
<reference evidence="4" key="1">
    <citation type="submission" date="2023-08" db="EMBL/GenBank/DDBJ databases">
        <authorList>
            <person name="Audoor S."/>
            <person name="Bilcke G."/>
        </authorList>
    </citation>
    <scope>NUCLEOTIDE SEQUENCE</scope>
</reference>
<gene>
    <name evidence="4" type="ORF">CYCCA115_LOCUS6316</name>
</gene>
<comment type="similarity">
    <text evidence="1">Belongs to the Gfo/Idh/MocA family.</text>
</comment>
<dbReference type="InterPro" id="IPR051450">
    <property type="entry name" value="Gfo/Idh/MocA_Oxidoreductases"/>
</dbReference>
<dbReference type="Gene3D" id="3.40.50.720">
    <property type="entry name" value="NAD(P)-binding Rossmann-like Domain"/>
    <property type="match status" value="1"/>
</dbReference>
<evidence type="ECO:0000259" key="3">
    <source>
        <dbReference type="Pfam" id="PF22725"/>
    </source>
</evidence>
<protein>
    <recommendedName>
        <fullName evidence="6">Gfo/Idh/MocA-like oxidoreductase N-terminal domain-containing protein</fullName>
    </recommendedName>
</protein>
<organism evidence="4 5">
    <name type="scientific">Cylindrotheca closterium</name>
    <dbReference type="NCBI Taxonomy" id="2856"/>
    <lineage>
        <taxon>Eukaryota</taxon>
        <taxon>Sar</taxon>
        <taxon>Stramenopiles</taxon>
        <taxon>Ochrophyta</taxon>
        <taxon>Bacillariophyta</taxon>
        <taxon>Bacillariophyceae</taxon>
        <taxon>Bacillariophycidae</taxon>
        <taxon>Bacillariales</taxon>
        <taxon>Bacillariaceae</taxon>
        <taxon>Cylindrotheca</taxon>
    </lineage>
</organism>
<accession>A0AAD2CRU2</accession>
<evidence type="ECO:0008006" key="6">
    <source>
        <dbReference type="Google" id="ProtNLM"/>
    </source>
</evidence>
<dbReference type="GO" id="GO:0000166">
    <property type="term" value="F:nucleotide binding"/>
    <property type="evidence" value="ECO:0007669"/>
    <property type="project" value="InterPro"/>
</dbReference>
<dbReference type="Pfam" id="PF22725">
    <property type="entry name" value="GFO_IDH_MocA_C3"/>
    <property type="match status" value="1"/>
</dbReference>
<dbReference type="InterPro" id="IPR055170">
    <property type="entry name" value="GFO_IDH_MocA-like_dom"/>
</dbReference>
<dbReference type="AlphaFoldDB" id="A0AAD2CRU2"/>
<evidence type="ECO:0000313" key="5">
    <source>
        <dbReference type="Proteomes" id="UP001295423"/>
    </source>
</evidence>
<sequence>MTNSKFGLVVVGCGQIATHHMDAIASRLGDGAIQLRALCDPSEERRNVLANLPSSQKLSSNETVKQYSTFDDLIADSDFFQQTIDIIFIAVPHDLHEKLALQALAQNKIVVLEKPLAPTLDSCNKLTEASLALQKDGPNSKEGPMLIVAEQSPYWESVALAREMIADGKIGRLVTASAYYYESMRDNITSGSVDSTGGLGWRGSIARAGGGIAIDGGLHWIRPLRELLGRIDEVVAVTRYGLAPELGMEGESLGHAIFKIQPALESSSPLAQPNESGCLTATYSCNMLSTAPMAHDMCPYFRVTGTKGELIIGGDGLAKEKPGAGGLRLYDDESPTGRDMLPTDRLGGFFLGFSGLWQEIYRICIERDVTKAHETVVRAADDVRTVLAMYKSAKSGNWESTQI</sequence>
<dbReference type="SUPFAM" id="SSF55347">
    <property type="entry name" value="Glyceraldehyde-3-phosphate dehydrogenase-like, C-terminal domain"/>
    <property type="match status" value="1"/>
</dbReference>
<dbReference type="Gene3D" id="3.30.360.10">
    <property type="entry name" value="Dihydrodipicolinate Reductase, domain 2"/>
    <property type="match status" value="1"/>
</dbReference>
<feature type="domain" description="GFO/IDH/MocA-like oxidoreductase" evidence="3">
    <location>
        <begin position="159"/>
        <end position="309"/>
    </location>
</feature>
<proteinExistence type="inferred from homology"/>
<keyword evidence="5" id="KW-1185">Reference proteome</keyword>
<feature type="domain" description="Gfo/Idh/MocA-like oxidoreductase N-terminal" evidence="2">
    <location>
        <begin position="7"/>
        <end position="129"/>
    </location>
</feature>
<evidence type="ECO:0000259" key="2">
    <source>
        <dbReference type="Pfam" id="PF01408"/>
    </source>
</evidence>
<name>A0AAD2CRU2_9STRA</name>
<evidence type="ECO:0000313" key="4">
    <source>
        <dbReference type="EMBL" id="CAJ1938884.1"/>
    </source>
</evidence>
<dbReference type="PANTHER" id="PTHR43377:SF1">
    <property type="entry name" value="BILIVERDIN REDUCTASE A"/>
    <property type="match status" value="1"/>
</dbReference>
<evidence type="ECO:0000256" key="1">
    <source>
        <dbReference type="ARBA" id="ARBA00010928"/>
    </source>
</evidence>
<comment type="caution">
    <text evidence="4">The sequence shown here is derived from an EMBL/GenBank/DDBJ whole genome shotgun (WGS) entry which is preliminary data.</text>
</comment>
<dbReference type="PANTHER" id="PTHR43377">
    <property type="entry name" value="BILIVERDIN REDUCTASE A"/>
    <property type="match status" value="1"/>
</dbReference>